<reference evidence="3 4" key="1">
    <citation type="submission" date="2017-06" db="EMBL/GenBank/DDBJ databases">
        <title>Cultured bacterium strain Saccharothrix yanglingensis Hhs.015.</title>
        <authorList>
            <person name="Xia Y."/>
        </authorList>
    </citation>
    <scope>NUCLEOTIDE SEQUENCE [LARGE SCALE GENOMIC DNA]</scope>
    <source>
        <strain evidence="3 4">Hhs.015</strain>
    </source>
</reference>
<dbReference type="Pfam" id="PF00067">
    <property type="entry name" value="p450"/>
    <property type="match status" value="1"/>
</dbReference>
<dbReference type="Gene3D" id="1.10.630.10">
    <property type="entry name" value="Cytochrome P450"/>
    <property type="match status" value="1"/>
</dbReference>
<gene>
    <name evidence="3" type="ORF">CKY47_29600</name>
</gene>
<dbReference type="PROSITE" id="PS00086">
    <property type="entry name" value="CYTOCHROME_P450"/>
    <property type="match status" value="1"/>
</dbReference>
<dbReference type="RefSeq" id="WP_306749683.1">
    <property type="nucleotide sequence ID" value="NZ_NSDM01000015.1"/>
</dbReference>
<keyword evidence="2" id="KW-0503">Monooxygenase</keyword>
<evidence type="ECO:0000313" key="4">
    <source>
        <dbReference type="Proteomes" id="UP001225605"/>
    </source>
</evidence>
<evidence type="ECO:0000313" key="3">
    <source>
        <dbReference type="EMBL" id="MDQ2588047.1"/>
    </source>
</evidence>
<dbReference type="InterPro" id="IPR036396">
    <property type="entry name" value="Cyt_P450_sf"/>
</dbReference>
<evidence type="ECO:0000256" key="1">
    <source>
        <dbReference type="ARBA" id="ARBA00010617"/>
    </source>
</evidence>
<dbReference type="PANTHER" id="PTHR46696">
    <property type="entry name" value="P450, PUTATIVE (EUROFUNG)-RELATED"/>
    <property type="match status" value="1"/>
</dbReference>
<dbReference type="PRINTS" id="PR00385">
    <property type="entry name" value="P450"/>
</dbReference>
<keyword evidence="2" id="KW-0479">Metal-binding</keyword>
<keyword evidence="2" id="KW-0408">Iron</keyword>
<name>A0ABU0X8X2_9PSEU</name>
<sequence length="400" mass="43935">MTYVLDPTGRDLQGEAARLRELGPATRVELPGGLTAWSVTGIDVLRRLLADPRISKDARRHWTAWAAGEVPEDWPLHLWVSVRNMFNASGDDHRRLRSLVSKAFTPRRVESLRPEVERIATRLLDSLDAGGDTADLREAYANPLPIEVICLMLGIPDRTRPELRALVDAVFDTTPAPESAPANRERLYRTLGELVEAKRATPGDDLISGLIAAHDQDDGSLTATELVDTLVLLISAGYETTVNLLDHAVVALLTHPDQLRLVRTGERGWGDVVDETLRWQAPVANLPLRYAVEDVEVGDVVIRRGEAILAAFAGAGRDPLHHGPTADEYDLTRPDKAHLAFGHGVHYCLGAPLARLEAEVALPALFARFPDLAPAVPVEDLRPVRSFISNGHLELPVRLR</sequence>
<protein>
    <submittedName>
        <fullName evidence="3">Cytochrome P450</fullName>
    </submittedName>
</protein>
<dbReference type="SUPFAM" id="SSF48264">
    <property type="entry name" value="Cytochrome P450"/>
    <property type="match status" value="1"/>
</dbReference>
<dbReference type="EMBL" id="NSDM01000015">
    <property type="protein sequence ID" value="MDQ2588047.1"/>
    <property type="molecule type" value="Genomic_DNA"/>
</dbReference>
<dbReference type="InterPro" id="IPR002397">
    <property type="entry name" value="Cyt_P450_B"/>
</dbReference>
<dbReference type="InterPro" id="IPR001128">
    <property type="entry name" value="Cyt_P450"/>
</dbReference>
<dbReference type="InterPro" id="IPR017972">
    <property type="entry name" value="Cyt_P450_CS"/>
</dbReference>
<dbReference type="Proteomes" id="UP001225605">
    <property type="component" value="Unassembled WGS sequence"/>
</dbReference>
<comment type="similarity">
    <text evidence="1 2">Belongs to the cytochrome P450 family.</text>
</comment>
<dbReference type="PRINTS" id="PR00359">
    <property type="entry name" value="BP450"/>
</dbReference>
<accession>A0ABU0X8X2</accession>
<keyword evidence="2" id="KW-0349">Heme</keyword>
<comment type="caution">
    <text evidence="3">The sequence shown here is derived from an EMBL/GenBank/DDBJ whole genome shotgun (WGS) entry which is preliminary data.</text>
</comment>
<organism evidence="3 4">
    <name type="scientific">Saccharothrix yanglingensis</name>
    <dbReference type="NCBI Taxonomy" id="659496"/>
    <lineage>
        <taxon>Bacteria</taxon>
        <taxon>Bacillati</taxon>
        <taxon>Actinomycetota</taxon>
        <taxon>Actinomycetes</taxon>
        <taxon>Pseudonocardiales</taxon>
        <taxon>Pseudonocardiaceae</taxon>
        <taxon>Saccharothrix</taxon>
    </lineage>
</organism>
<dbReference type="CDD" id="cd11029">
    <property type="entry name" value="CYP107-like"/>
    <property type="match status" value="1"/>
</dbReference>
<keyword evidence="4" id="KW-1185">Reference proteome</keyword>
<evidence type="ECO:0000256" key="2">
    <source>
        <dbReference type="RuleBase" id="RU000461"/>
    </source>
</evidence>
<keyword evidence="2" id="KW-0560">Oxidoreductase</keyword>
<dbReference type="PANTHER" id="PTHR46696:SF1">
    <property type="entry name" value="CYTOCHROME P450 YJIB-RELATED"/>
    <property type="match status" value="1"/>
</dbReference>
<proteinExistence type="inferred from homology"/>